<dbReference type="GO" id="GO:0071555">
    <property type="term" value="P:cell wall organization"/>
    <property type="evidence" value="ECO:0007669"/>
    <property type="project" value="UniProtKB-KW"/>
</dbReference>
<keyword evidence="12" id="KW-0670">Pyruvate</keyword>
<gene>
    <name evidence="12 13" type="primary">murA</name>
    <name evidence="13" type="ORF">FOC70_00690</name>
</gene>
<feature type="active site" description="Proton donor" evidence="12">
    <location>
        <position position="121"/>
    </location>
</feature>
<accession>A0A133MZ14</accession>
<dbReference type="CDD" id="cd01555">
    <property type="entry name" value="UdpNAET"/>
    <property type="match status" value="1"/>
</dbReference>
<dbReference type="GO" id="GO:0008760">
    <property type="term" value="F:UDP-N-acetylglucosamine 1-carboxyvinyltransferase activity"/>
    <property type="evidence" value="ECO:0007669"/>
    <property type="project" value="UniProtKB-UniRule"/>
</dbReference>
<evidence type="ECO:0000256" key="10">
    <source>
        <dbReference type="ARBA" id="ARBA00038367"/>
    </source>
</evidence>
<dbReference type="FunFam" id="3.65.10.10:FF:000001">
    <property type="entry name" value="UDP-N-acetylglucosamine 1-carboxyvinyltransferase"/>
    <property type="match status" value="1"/>
</dbReference>
<feature type="modified residue" description="2-(S-cysteinyl)pyruvic acid O-phosphothioketal" evidence="12">
    <location>
        <position position="121"/>
    </location>
</feature>
<comment type="catalytic activity">
    <reaction evidence="11 12">
        <text>phosphoenolpyruvate + UDP-N-acetyl-alpha-D-glucosamine = UDP-N-acetyl-3-O-(1-carboxyvinyl)-alpha-D-glucosamine + phosphate</text>
        <dbReference type="Rhea" id="RHEA:18681"/>
        <dbReference type="ChEBI" id="CHEBI:43474"/>
        <dbReference type="ChEBI" id="CHEBI:57705"/>
        <dbReference type="ChEBI" id="CHEBI:58702"/>
        <dbReference type="ChEBI" id="CHEBI:68483"/>
        <dbReference type="EC" id="2.5.1.7"/>
    </reaction>
</comment>
<evidence type="ECO:0000256" key="4">
    <source>
        <dbReference type="ARBA" id="ARBA00022618"/>
    </source>
</evidence>
<evidence type="ECO:0000256" key="6">
    <source>
        <dbReference type="ARBA" id="ARBA00022960"/>
    </source>
</evidence>
<dbReference type="PANTHER" id="PTHR43783">
    <property type="entry name" value="UDP-N-ACETYLGLUCOSAMINE 1-CARBOXYVINYLTRANSFERASE"/>
    <property type="match status" value="1"/>
</dbReference>
<evidence type="ECO:0000256" key="2">
    <source>
        <dbReference type="ARBA" id="ARBA00004752"/>
    </source>
</evidence>
<keyword evidence="9 12" id="KW-0961">Cell wall biogenesis/degradation</keyword>
<comment type="function">
    <text evidence="12">Cell wall formation. Adds enolpyruvyl to UDP-N-acetylglucosamine.</text>
</comment>
<keyword evidence="3 12" id="KW-0963">Cytoplasm</keyword>
<dbReference type="HAMAP" id="MF_00111">
    <property type="entry name" value="MurA"/>
    <property type="match status" value="1"/>
</dbReference>
<dbReference type="InterPro" id="IPR050068">
    <property type="entry name" value="MurA_subfamily"/>
</dbReference>
<evidence type="ECO:0000256" key="12">
    <source>
        <dbReference type="HAMAP-Rule" id="MF_00111"/>
    </source>
</evidence>
<dbReference type="InterPro" id="IPR005750">
    <property type="entry name" value="UDP_GlcNAc_COvinyl_MurA"/>
</dbReference>
<evidence type="ECO:0000256" key="3">
    <source>
        <dbReference type="ARBA" id="ARBA00022490"/>
    </source>
</evidence>
<evidence type="ECO:0000313" key="14">
    <source>
        <dbReference type="Proteomes" id="UP000502899"/>
    </source>
</evidence>
<evidence type="ECO:0000256" key="7">
    <source>
        <dbReference type="ARBA" id="ARBA00022984"/>
    </source>
</evidence>
<dbReference type="NCBIfam" id="NF006873">
    <property type="entry name" value="PRK09369.1"/>
    <property type="match status" value="1"/>
</dbReference>
<dbReference type="EMBL" id="CP054000">
    <property type="protein sequence ID" value="QKH78962.1"/>
    <property type="molecule type" value="Genomic_DNA"/>
</dbReference>
<dbReference type="RefSeq" id="WP_035110465.1">
    <property type="nucleotide sequence ID" value="NZ_CABKMR010000001.1"/>
</dbReference>
<dbReference type="GO" id="GO:0005737">
    <property type="term" value="C:cytoplasm"/>
    <property type="evidence" value="ECO:0007669"/>
    <property type="project" value="UniProtKB-SubCell"/>
</dbReference>
<evidence type="ECO:0000256" key="11">
    <source>
        <dbReference type="ARBA" id="ARBA00047527"/>
    </source>
</evidence>
<dbReference type="GO" id="GO:0009252">
    <property type="term" value="P:peptidoglycan biosynthetic process"/>
    <property type="evidence" value="ECO:0007669"/>
    <property type="project" value="UniProtKB-UniRule"/>
</dbReference>
<dbReference type="SUPFAM" id="SSF55205">
    <property type="entry name" value="EPT/RTPC-like"/>
    <property type="match status" value="1"/>
</dbReference>
<dbReference type="NCBIfam" id="TIGR01072">
    <property type="entry name" value="murA"/>
    <property type="match status" value="1"/>
</dbReference>
<dbReference type="EC" id="2.5.1.7" evidence="12"/>
<comment type="caution">
    <text evidence="12">Lacks conserved residue(s) required for the propagation of feature annotation.</text>
</comment>
<dbReference type="InterPro" id="IPR013792">
    <property type="entry name" value="RNA3'P_cycl/enolpyr_Trfase_a/b"/>
</dbReference>
<keyword evidence="5 12" id="KW-0808">Transferase</keyword>
<feature type="binding site" evidence="12">
    <location>
        <position position="312"/>
    </location>
    <ligand>
        <name>UDP-N-acetyl-alpha-D-glucosamine</name>
        <dbReference type="ChEBI" id="CHEBI:57705"/>
    </ligand>
</feature>
<keyword evidence="6 12" id="KW-0133">Cell shape</keyword>
<evidence type="ECO:0000313" key="13">
    <source>
        <dbReference type="EMBL" id="QKH78962.1"/>
    </source>
</evidence>
<dbReference type="UniPathway" id="UPA00219"/>
<sequence>MEVILEVIQVKKSLNLKGEVKIDGAKNSALPIIAASLLGTEPIILEDVPKLKDVSIILKVLEELGSKVTYLDKNKVEIDSSNVNNSVTPHELMNKMRASFLVMGPLLTRLGQTKTYLPGGCAIGSRPVDLHLKGFKALGAEIESTDEKIEAIAKDGLIGGEIYLDFPSVGATQNIMMAATMAKGETVIENAAKEPEIVDLASFLNKLGAKVRGAGTSTIRIVGVDKLHGARHTIIPDRIEAATFMVASAITRGDVTVKNCISSHIMPIIAKLREVGCEVIENEDEDSIRVIATGRLKGTKIKTLPYPGFPTDVQAQFMALMTVCKGQSSVEETVFENRFMHVEQLQKMGAAIATEGNEASIAGVDSLQGATVKSTDLRAGAALILAGLVADGTTNVTDIYHIDRGYDDIVSKFKKLGANIERIEIED</sequence>
<evidence type="ECO:0000256" key="8">
    <source>
        <dbReference type="ARBA" id="ARBA00023306"/>
    </source>
</evidence>
<protein>
    <recommendedName>
        <fullName evidence="12">UDP-N-acetylglucosamine 1-carboxyvinyltransferase</fullName>
        <ecNumber evidence="12">2.5.1.7</ecNumber>
    </recommendedName>
    <alternativeName>
        <fullName evidence="12">Enoylpyruvate transferase</fullName>
    </alternativeName>
    <alternativeName>
        <fullName evidence="12">UDP-N-acetylglucosamine enolpyruvyl transferase</fullName>
        <shortName evidence="12">EPT</shortName>
    </alternativeName>
</protein>
<evidence type="ECO:0000256" key="1">
    <source>
        <dbReference type="ARBA" id="ARBA00004496"/>
    </source>
</evidence>
<organism evidence="13 14">
    <name type="scientific">Finegoldia magna</name>
    <name type="common">Peptostreptococcus magnus</name>
    <dbReference type="NCBI Taxonomy" id="1260"/>
    <lineage>
        <taxon>Bacteria</taxon>
        <taxon>Bacillati</taxon>
        <taxon>Bacillota</taxon>
        <taxon>Tissierellia</taxon>
        <taxon>Tissierellales</taxon>
        <taxon>Peptoniphilaceae</taxon>
        <taxon>Finegoldia</taxon>
    </lineage>
</organism>
<comment type="similarity">
    <text evidence="10 12">Belongs to the EPSP synthase family. MurA subfamily.</text>
</comment>
<proteinExistence type="inferred from homology"/>
<keyword evidence="8 12" id="KW-0131">Cell cycle</keyword>
<dbReference type="InterPro" id="IPR036968">
    <property type="entry name" value="Enolpyruvate_Tfrase_sf"/>
</dbReference>
<keyword evidence="4 12" id="KW-0132">Cell division</keyword>
<feature type="binding site" evidence="12">
    <location>
        <begin position="126"/>
        <end position="130"/>
    </location>
    <ligand>
        <name>UDP-N-acetyl-alpha-D-glucosamine</name>
        <dbReference type="ChEBI" id="CHEBI:57705"/>
    </ligand>
</feature>
<name>A0A133MZ14_FINMA</name>
<feature type="binding site" evidence="12">
    <location>
        <position position="334"/>
    </location>
    <ligand>
        <name>UDP-N-acetyl-alpha-D-glucosamine</name>
        <dbReference type="ChEBI" id="CHEBI:57705"/>
    </ligand>
</feature>
<evidence type="ECO:0000256" key="9">
    <source>
        <dbReference type="ARBA" id="ARBA00023316"/>
    </source>
</evidence>
<comment type="pathway">
    <text evidence="2 12">Cell wall biogenesis; peptidoglycan biosynthesis.</text>
</comment>
<dbReference type="GO" id="GO:0019277">
    <property type="term" value="P:UDP-N-acetylgalactosamine biosynthetic process"/>
    <property type="evidence" value="ECO:0007669"/>
    <property type="project" value="InterPro"/>
</dbReference>
<reference evidence="13 14" key="1">
    <citation type="submission" date="2020-05" db="EMBL/GenBank/DDBJ databases">
        <title>FDA dAtabase for Regulatory Grade micrObial Sequences (FDA-ARGOS): Supporting development and validation of Infectious Disease Dx tests.</title>
        <authorList>
            <person name="Pederson C."/>
            <person name="Tallon L."/>
            <person name="Sadzewicz L."/>
            <person name="Zhao X."/>
            <person name="Vavikolanu K."/>
            <person name="Mehta A."/>
            <person name="Aluvathingal J."/>
            <person name="Nadendla S."/>
            <person name="Myers T."/>
            <person name="Yan Y."/>
            <person name="Sichtig H."/>
        </authorList>
    </citation>
    <scope>NUCLEOTIDE SEQUENCE [LARGE SCALE GENOMIC DNA]</scope>
    <source>
        <strain evidence="13 14">FDAARGOS_764</strain>
    </source>
</reference>
<evidence type="ECO:0000256" key="5">
    <source>
        <dbReference type="ARBA" id="ARBA00022679"/>
    </source>
</evidence>
<dbReference type="GO" id="GO:0008360">
    <property type="term" value="P:regulation of cell shape"/>
    <property type="evidence" value="ECO:0007669"/>
    <property type="project" value="UniProtKB-KW"/>
</dbReference>
<feature type="binding site" evidence="12">
    <location>
        <position position="97"/>
    </location>
    <ligand>
        <name>UDP-N-acetyl-alpha-D-glucosamine</name>
        <dbReference type="ChEBI" id="CHEBI:57705"/>
    </ligand>
</feature>
<dbReference type="InterPro" id="IPR001986">
    <property type="entry name" value="Enolpyruvate_Tfrase_dom"/>
</dbReference>
<keyword evidence="7 12" id="KW-0573">Peptidoglycan synthesis</keyword>
<comment type="subcellular location">
    <subcellularLocation>
        <location evidence="1 12">Cytoplasm</location>
    </subcellularLocation>
</comment>
<dbReference type="Proteomes" id="UP000502899">
    <property type="component" value="Chromosome"/>
</dbReference>
<feature type="binding site" evidence="12">
    <location>
        <begin position="26"/>
        <end position="27"/>
    </location>
    <ligand>
        <name>phosphoenolpyruvate</name>
        <dbReference type="ChEBI" id="CHEBI:58702"/>
    </ligand>
</feature>
<dbReference type="PANTHER" id="PTHR43783:SF1">
    <property type="entry name" value="UDP-N-ACETYLGLUCOSAMINE 1-CARBOXYVINYLTRANSFERASE"/>
    <property type="match status" value="1"/>
</dbReference>
<dbReference type="AlphaFoldDB" id="A0A133MZ14"/>
<dbReference type="Gene3D" id="3.65.10.10">
    <property type="entry name" value="Enolpyruvate transferase domain"/>
    <property type="match status" value="2"/>
</dbReference>
<dbReference type="GO" id="GO:0051301">
    <property type="term" value="P:cell division"/>
    <property type="evidence" value="ECO:0007669"/>
    <property type="project" value="UniProtKB-KW"/>
</dbReference>
<dbReference type="Pfam" id="PF00275">
    <property type="entry name" value="EPSP_synthase"/>
    <property type="match status" value="1"/>
</dbReference>